<organism evidence="1 2">
    <name type="scientific">Pleurotus ostreatus</name>
    <name type="common">Oyster mushroom</name>
    <name type="synonym">White-rot fungus</name>
    <dbReference type="NCBI Taxonomy" id="5322"/>
    <lineage>
        <taxon>Eukaryota</taxon>
        <taxon>Fungi</taxon>
        <taxon>Dikarya</taxon>
        <taxon>Basidiomycota</taxon>
        <taxon>Agaricomycotina</taxon>
        <taxon>Agaricomycetes</taxon>
        <taxon>Agaricomycetidae</taxon>
        <taxon>Agaricales</taxon>
        <taxon>Pleurotineae</taxon>
        <taxon>Pleurotaceae</taxon>
        <taxon>Pleurotus</taxon>
    </lineage>
</organism>
<dbReference type="AlphaFoldDB" id="A0A8H6ZIC2"/>
<dbReference type="OrthoDB" id="3066608at2759"/>
<keyword evidence="2" id="KW-1185">Reference proteome</keyword>
<protein>
    <submittedName>
        <fullName evidence="1">Uncharacterized protein</fullName>
    </submittedName>
</protein>
<evidence type="ECO:0000313" key="1">
    <source>
        <dbReference type="EMBL" id="KAF7420736.1"/>
    </source>
</evidence>
<dbReference type="RefSeq" id="XP_036626594.1">
    <property type="nucleotide sequence ID" value="XM_036780739.1"/>
</dbReference>
<proteinExistence type="predicted"/>
<dbReference type="GeneID" id="59381072"/>
<comment type="caution">
    <text evidence="1">The sequence shown here is derived from an EMBL/GenBank/DDBJ whole genome shotgun (WGS) entry which is preliminary data.</text>
</comment>
<gene>
    <name evidence="1" type="ORF">PC9H_011254</name>
</gene>
<sequence>MLTRSSYQRSPSVQIIPPLAGNNVAPAALIGPLPILREDKRVSGVLYSLQWHRGRVESFSTLPLAGGQKIPDISVKKGFHSMPPQTKMFDITVCLAGSHRHRFRIFGYTTETGQINEGLRKVSPSVVWRGELVIFQLGETKAYLACPRVTKLILHKAIRL</sequence>
<dbReference type="EMBL" id="JACETU010000009">
    <property type="protein sequence ID" value="KAF7420736.1"/>
    <property type="molecule type" value="Genomic_DNA"/>
</dbReference>
<accession>A0A8H6ZIC2</accession>
<dbReference type="VEuPathDB" id="FungiDB:PC9H_011254"/>
<evidence type="ECO:0000313" key="2">
    <source>
        <dbReference type="Proteomes" id="UP000623687"/>
    </source>
</evidence>
<dbReference type="Proteomes" id="UP000623687">
    <property type="component" value="Unassembled WGS sequence"/>
</dbReference>
<reference evidence="1" key="1">
    <citation type="submission" date="2019-07" db="EMBL/GenBank/DDBJ databases">
        <authorList>
            <person name="Palmer J.M."/>
        </authorList>
    </citation>
    <scope>NUCLEOTIDE SEQUENCE</scope>
    <source>
        <strain evidence="1">PC9</strain>
    </source>
</reference>
<name>A0A8H6ZIC2_PLEOS</name>